<dbReference type="InterPro" id="IPR036278">
    <property type="entry name" value="Sialidase_sf"/>
</dbReference>
<dbReference type="AlphaFoldDB" id="A0A6N6RKI4"/>
<dbReference type="RefSeq" id="WP_151668267.1">
    <property type="nucleotide sequence ID" value="NZ_WBVO01000012.1"/>
</dbReference>
<keyword evidence="3" id="KW-0732">Signal</keyword>
<evidence type="ECO:0000256" key="2">
    <source>
        <dbReference type="SAM" id="MobiDB-lite"/>
    </source>
</evidence>
<keyword evidence="1" id="KW-0677">Repeat</keyword>
<gene>
    <name evidence="5" type="ORF">F8C67_12850</name>
</gene>
<protein>
    <recommendedName>
        <fullName evidence="4">Sortilin N-terminal domain-containing protein</fullName>
    </recommendedName>
</protein>
<sequence length="1053" mass="118447">MKKALLSLASFMICALSWGQSFDPEAIESMTFRNVGPAGMSGRVTTIDFDRFTHTYYVGSASGGLWKTENEGQTWTPIFENEMTSSIGAVAVDPNNPDVIWVGTGEGNPRNSQNSGYGMYKSIDGGETWMHLGLEDTRNIHRVIVDPSNSDVVYVAAIGVAWGDTEARGVYRTKDGGETWEKILYNNNRTGAADLVMDPRNPNKLIVAMWEYRRWPWEFKSGGEGSGIYVTFDGGDSWTKRTDEDGLPKGNLGRCGLAIAASNPEIVYALVEAKDKNALYRSEDGGANWSRISDDDDIGNRPFYYSDIYVDPQRPNRIYSLWSVLTRSDDGGRTWRNIGPYSFIHPDHHAFWIDPQNPDHVIDGNDGGLNISYDGGITWRFIDNLPLAQFYHISVDNQIPYNIYGGMQDNGSWVGPAYTWRSGGIRNDLWEEVAFGDGFDVVPHPTDDNILYAMSQEGFVSRIDRETGYGKLIRPVHPDGDDLRFNWNAAIAQDPFDPNTIYFGSQYVHKSTDMGDTWEIISEDLTTNDPEHQKAGQSGGLTYDVTGAENYTTILAISPSSVEADKGVIWASTDDGKLHITRDGGATWTDVTKALKGMPEGAWIPQVVVDVDMEGAAWIVVNDYRRNNWEPYLFRTTDYGKSFKRVVTNENVHGYVLSVAPVPNNENLVFLGTENGLYYSLDNAETWMKWGDDLPTMPIADMAIQEREHDLVLGTFGRSAWVLDDIRPLEALAADQNAVLTNPLTAFEAPEGIRAIYRQAQGKRFGASATYSGDNRWGGARFSYWINKDTADENFKEKEIHWDITDASGDTIRHIQRKYEEGLNRVSWDMMEKGVRMPSMSEPRPGSEDSDPGSIPVLPGTYTVHVRIGEHSSSTMVEVQQDPRLQFPMSELEENYAYQKELLPYIDAVAQISTNLRKAKRSIDLVEKILEVEMEGLEEGDTTFKPVKTQIKAVKDSLEQVRMSIFGKENVEGYYEQPEIWSSVMGSLGYYNWTNRGRVTANTRALEAKFKRETEKVIEMANEFFEEDWSAFETFIEEQNYSIFGEMGEMGVQ</sequence>
<keyword evidence="6" id="KW-1185">Reference proteome</keyword>
<feature type="region of interest" description="Disordered" evidence="2">
    <location>
        <begin position="836"/>
        <end position="856"/>
    </location>
</feature>
<dbReference type="InterPro" id="IPR052025">
    <property type="entry name" value="Xyloglucanase_GH74"/>
</dbReference>
<evidence type="ECO:0000313" key="5">
    <source>
        <dbReference type="EMBL" id="KAB2807077.1"/>
    </source>
</evidence>
<dbReference type="PANTHER" id="PTHR43739">
    <property type="entry name" value="XYLOGLUCANASE (EUROFUNG)"/>
    <property type="match status" value="1"/>
</dbReference>
<feature type="signal peptide" evidence="3">
    <location>
        <begin position="1"/>
        <end position="19"/>
    </location>
</feature>
<dbReference type="InterPro" id="IPR015943">
    <property type="entry name" value="WD40/YVTN_repeat-like_dom_sf"/>
</dbReference>
<dbReference type="InterPro" id="IPR031778">
    <property type="entry name" value="Sortilin_N"/>
</dbReference>
<organism evidence="5 6">
    <name type="scientific">Phaeocystidibacter luteus</name>
    <dbReference type="NCBI Taxonomy" id="911197"/>
    <lineage>
        <taxon>Bacteria</taxon>
        <taxon>Pseudomonadati</taxon>
        <taxon>Bacteroidota</taxon>
        <taxon>Flavobacteriia</taxon>
        <taxon>Flavobacteriales</taxon>
        <taxon>Phaeocystidibacteraceae</taxon>
        <taxon>Phaeocystidibacter</taxon>
    </lineage>
</organism>
<comment type="caution">
    <text evidence="5">The sequence shown here is derived from an EMBL/GenBank/DDBJ whole genome shotgun (WGS) entry which is preliminary data.</text>
</comment>
<dbReference type="Gene3D" id="2.130.10.10">
    <property type="entry name" value="YVTN repeat-like/Quinoprotein amine dehydrogenase"/>
    <property type="match status" value="4"/>
</dbReference>
<feature type="chain" id="PRO_5026953019" description="Sortilin N-terminal domain-containing protein" evidence="3">
    <location>
        <begin position="20"/>
        <end position="1053"/>
    </location>
</feature>
<dbReference type="Proteomes" id="UP000468650">
    <property type="component" value="Unassembled WGS sequence"/>
</dbReference>
<evidence type="ECO:0000313" key="6">
    <source>
        <dbReference type="Proteomes" id="UP000468650"/>
    </source>
</evidence>
<dbReference type="SUPFAM" id="SSF50939">
    <property type="entry name" value="Sialidases"/>
    <property type="match status" value="2"/>
</dbReference>
<reference evidence="5 6" key="1">
    <citation type="submission" date="2019-09" db="EMBL/GenBank/DDBJ databases">
        <title>Genomes of family Cryomorphaceae.</title>
        <authorList>
            <person name="Bowman J.P."/>
        </authorList>
    </citation>
    <scope>NUCLEOTIDE SEQUENCE [LARGE SCALE GENOMIC DNA]</scope>
    <source>
        <strain evidence="5 6">LMG 25704</strain>
    </source>
</reference>
<dbReference type="GO" id="GO:0010411">
    <property type="term" value="P:xyloglucan metabolic process"/>
    <property type="evidence" value="ECO:0007669"/>
    <property type="project" value="TreeGrafter"/>
</dbReference>
<dbReference type="CDD" id="cd15482">
    <property type="entry name" value="Sialidase_non-viral"/>
    <property type="match status" value="2"/>
</dbReference>
<dbReference type="PANTHER" id="PTHR43739:SF5">
    <property type="entry name" value="EXO-ALPHA-SIALIDASE"/>
    <property type="match status" value="1"/>
</dbReference>
<dbReference type="OrthoDB" id="9757809at2"/>
<evidence type="ECO:0000259" key="4">
    <source>
        <dbReference type="Pfam" id="PF15902"/>
    </source>
</evidence>
<dbReference type="EMBL" id="WBVO01000012">
    <property type="protein sequence ID" value="KAB2807077.1"/>
    <property type="molecule type" value="Genomic_DNA"/>
</dbReference>
<accession>A0A6N6RKI4</accession>
<dbReference type="Pfam" id="PF15902">
    <property type="entry name" value="Sortilin-Vps10"/>
    <property type="match status" value="1"/>
</dbReference>
<proteinExistence type="predicted"/>
<evidence type="ECO:0000256" key="1">
    <source>
        <dbReference type="ARBA" id="ARBA00022737"/>
    </source>
</evidence>
<feature type="domain" description="Sortilin N-terminal" evidence="4">
    <location>
        <begin position="119"/>
        <end position="242"/>
    </location>
</feature>
<evidence type="ECO:0000256" key="3">
    <source>
        <dbReference type="SAM" id="SignalP"/>
    </source>
</evidence>
<name>A0A6N6RKI4_9FLAO</name>